<dbReference type="Pfam" id="PF01648">
    <property type="entry name" value="ACPS"/>
    <property type="match status" value="1"/>
</dbReference>
<dbReference type="NCBIfam" id="TIGR00516">
    <property type="entry name" value="acpS"/>
    <property type="match status" value="1"/>
</dbReference>
<evidence type="ECO:0000256" key="3">
    <source>
        <dbReference type="ARBA" id="ARBA00022723"/>
    </source>
</evidence>
<feature type="binding site" evidence="8">
    <location>
        <position position="58"/>
    </location>
    <ligand>
        <name>Mg(2+)</name>
        <dbReference type="ChEBI" id="CHEBI:18420"/>
    </ligand>
</feature>
<keyword evidence="7 8" id="KW-0275">Fatty acid biosynthesis</keyword>
<dbReference type="Proteomes" id="UP000626370">
    <property type="component" value="Unassembled WGS sequence"/>
</dbReference>
<name>A0ABQ3IJ91_9GAMM</name>
<dbReference type="SUPFAM" id="SSF56214">
    <property type="entry name" value="4'-phosphopantetheinyl transferase"/>
    <property type="match status" value="1"/>
</dbReference>
<dbReference type="RefSeq" id="WP_189377566.1">
    <property type="nucleotide sequence ID" value="NZ_BNAH01000005.1"/>
</dbReference>
<keyword evidence="6 8" id="KW-0443">Lipid metabolism</keyword>
<evidence type="ECO:0000256" key="6">
    <source>
        <dbReference type="ARBA" id="ARBA00023098"/>
    </source>
</evidence>
<evidence type="ECO:0000259" key="9">
    <source>
        <dbReference type="Pfam" id="PF01648"/>
    </source>
</evidence>
<proteinExistence type="inferred from homology"/>
<keyword evidence="2 8" id="KW-0808">Transferase</keyword>
<evidence type="ECO:0000256" key="1">
    <source>
        <dbReference type="ARBA" id="ARBA00022516"/>
    </source>
</evidence>
<keyword evidence="1 8" id="KW-0444">Lipid biosynthesis</keyword>
<evidence type="ECO:0000313" key="10">
    <source>
        <dbReference type="EMBL" id="GHE86217.1"/>
    </source>
</evidence>
<comment type="similarity">
    <text evidence="8">Belongs to the P-Pant transferase superfamily. AcpS family.</text>
</comment>
<dbReference type="EMBL" id="BNAH01000005">
    <property type="protein sequence ID" value="GHE86217.1"/>
    <property type="molecule type" value="Genomic_DNA"/>
</dbReference>
<feature type="domain" description="4'-phosphopantetheinyl transferase" evidence="9">
    <location>
        <begin position="5"/>
        <end position="113"/>
    </location>
</feature>
<keyword evidence="11" id="KW-1185">Reference proteome</keyword>
<comment type="subcellular location">
    <subcellularLocation>
        <location evidence="8">Cytoplasm</location>
    </subcellularLocation>
</comment>
<dbReference type="InterPro" id="IPR004568">
    <property type="entry name" value="Ppantetheine-prot_Trfase_dom"/>
</dbReference>
<keyword evidence="5 8" id="KW-0460">Magnesium</keyword>
<evidence type="ECO:0000256" key="4">
    <source>
        <dbReference type="ARBA" id="ARBA00022832"/>
    </source>
</evidence>
<feature type="binding site" evidence="8">
    <location>
        <position position="9"/>
    </location>
    <ligand>
        <name>Mg(2+)</name>
        <dbReference type="ChEBI" id="CHEBI:18420"/>
    </ligand>
</feature>
<comment type="cofactor">
    <cofactor evidence="8">
        <name>Mg(2+)</name>
        <dbReference type="ChEBI" id="CHEBI:18420"/>
    </cofactor>
</comment>
<dbReference type="Gene3D" id="3.90.470.20">
    <property type="entry name" value="4'-phosphopantetheinyl transferase domain"/>
    <property type="match status" value="1"/>
</dbReference>
<evidence type="ECO:0000256" key="7">
    <source>
        <dbReference type="ARBA" id="ARBA00023160"/>
    </source>
</evidence>
<evidence type="ECO:0000256" key="2">
    <source>
        <dbReference type="ARBA" id="ARBA00022679"/>
    </source>
</evidence>
<dbReference type="InterPro" id="IPR002582">
    <property type="entry name" value="ACPS"/>
</dbReference>
<reference evidence="11" key="1">
    <citation type="journal article" date="2019" name="Int. J. Syst. Evol. Microbiol.">
        <title>The Global Catalogue of Microorganisms (GCM) 10K type strain sequencing project: providing services to taxonomists for standard genome sequencing and annotation.</title>
        <authorList>
            <consortium name="The Broad Institute Genomics Platform"/>
            <consortium name="The Broad Institute Genome Sequencing Center for Infectious Disease"/>
            <person name="Wu L."/>
            <person name="Ma J."/>
        </authorList>
    </citation>
    <scope>NUCLEOTIDE SEQUENCE [LARGE SCALE GENOMIC DNA]</scope>
    <source>
        <strain evidence="11">CGMCC 1.15922</strain>
    </source>
</reference>
<sequence>MSVIGIGTDIIEINRIVNMSEPAKEKLAKRILTASEYQRYININAQDAFLAKRWAAKEATAKALGTGIAKGVSFQHIEIHSLASGKPILVLSDIALSLAQEQGATQWHVSLADEKLYATAFVILSQ</sequence>
<organism evidence="10 11">
    <name type="scientific">Thalassotalea profundi</name>
    <dbReference type="NCBI Taxonomy" id="2036687"/>
    <lineage>
        <taxon>Bacteria</taxon>
        <taxon>Pseudomonadati</taxon>
        <taxon>Pseudomonadota</taxon>
        <taxon>Gammaproteobacteria</taxon>
        <taxon>Alteromonadales</taxon>
        <taxon>Colwelliaceae</taxon>
        <taxon>Thalassotalea</taxon>
    </lineage>
</organism>
<comment type="function">
    <text evidence="8">Transfers the 4'-phosphopantetheine moiety from coenzyme A to a Ser of acyl-carrier-protein.</text>
</comment>
<evidence type="ECO:0000256" key="5">
    <source>
        <dbReference type="ARBA" id="ARBA00022842"/>
    </source>
</evidence>
<dbReference type="InterPro" id="IPR037143">
    <property type="entry name" value="4-PPantetheinyl_Trfase_dom_sf"/>
</dbReference>
<comment type="catalytic activity">
    <reaction evidence="8">
        <text>apo-[ACP] + CoA = holo-[ACP] + adenosine 3',5'-bisphosphate + H(+)</text>
        <dbReference type="Rhea" id="RHEA:12068"/>
        <dbReference type="Rhea" id="RHEA-COMP:9685"/>
        <dbReference type="Rhea" id="RHEA-COMP:9690"/>
        <dbReference type="ChEBI" id="CHEBI:15378"/>
        <dbReference type="ChEBI" id="CHEBI:29999"/>
        <dbReference type="ChEBI" id="CHEBI:57287"/>
        <dbReference type="ChEBI" id="CHEBI:58343"/>
        <dbReference type="ChEBI" id="CHEBI:64479"/>
        <dbReference type="EC" id="2.7.8.7"/>
    </reaction>
</comment>
<evidence type="ECO:0000256" key="8">
    <source>
        <dbReference type="HAMAP-Rule" id="MF_00101"/>
    </source>
</evidence>
<keyword evidence="4 8" id="KW-0276">Fatty acid metabolism</keyword>
<comment type="caution">
    <text evidence="10">The sequence shown here is derived from an EMBL/GenBank/DDBJ whole genome shotgun (WGS) entry which is preliminary data.</text>
</comment>
<keyword evidence="8" id="KW-0963">Cytoplasm</keyword>
<dbReference type="InterPro" id="IPR008278">
    <property type="entry name" value="4-PPantetheinyl_Trfase_dom"/>
</dbReference>
<accession>A0ABQ3IJ91</accession>
<protein>
    <recommendedName>
        <fullName evidence="8">Holo-[acyl-carrier-protein] synthase</fullName>
        <shortName evidence="8">Holo-ACP synthase</shortName>
        <ecNumber evidence="8">2.7.8.7</ecNumber>
    </recommendedName>
    <alternativeName>
        <fullName evidence="8">4'-phosphopantetheinyl transferase AcpS</fullName>
    </alternativeName>
</protein>
<dbReference type="EC" id="2.7.8.7" evidence="8"/>
<keyword evidence="3 8" id="KW-0479">Metal-binding</keyword>
<dbReference type="NCBIfam" id="TIGR00556">
    <property type="entry name" value="pantethn_trn"/>
    <property type="match status" value="1"/>
</dbReference>
<evidence type="ECO:0000313" key="11">
    <source>
        <dbReference type="Proteomes" id="UP000626370"/>
    </source>
</evidence>
<gene>
    <name evidence="8 10" type="primary">acpS</name>
    <name evidence="10" type="ORF">GCM10011501_14090</name>
</gene>
<dbReference type="HAMAP" id="MF_00101">
    <property type="entry name" value="AcpS"/>
    <property type="match status" value="1"/>
</dbReference>